<keyword evidence="5 7" id="KW-0472">Membrane</keyword>
<dbReference type="InterPro" id="IPR011701">
    <property type="entry name" value="MFS"/>
</dbReference>
<feature type="transmembrane region" description="Helical" evidence="7">
    <location>
        <begin position="230"/>
        <end position="247"/>
    </location>
</feature>
<comment type="subcellular location">
    <subcellularLocation>
        <location evidence="1">Cell membrane</location>
        <topology evidence="1">Multi-pass membrane protein</topology>
    </subcellularLocation>
</comment>
<feature type="compositionally biased region" description="Basic residues" evidence="6">
    <location>
        <begin position="80"/>
        <end position="98"/>
    </location>
</feature>
<dbReference type="Proteomes" id="UP000249065">
    <property type="component" value="Unassembled WGS sequence"/>
</dbReference>
<evidence type="ECO:0000256" key="5">
    <source>
        <dbReference type="ARBA" id="ARBA00023136"/>
    </source>
</evidence>
<feature type="transmembrane region" description="Helical" evidence="7">
    <location>
        <begin position="406"/>
        <end position="424"/>
    </location>
</feature>
<evidence type="ECO:0000256" key="6">
    <source>
        <dbReference type="SAM" id="MobiDB-lite"/>
    </source>
</evidence>
<dbReference type="Gene3D" id="1.20.1250.20">
    <property type="entry name" value="MFS general substrate transporter like domains"/>
    <property type="match status" value="1"/>
</dbReference>
<name>A0A327M494_9PROT</name>
<feature type="transmembrane region" description="Helical" evidence="7">
    <location>
        <begin position="198"/>
        <end position="218"/>
    </location>
</feature>
<proteinExistence type="predicted"/>
<dbReference type="AlphaFoldDB" id="A0A327M494"/>
<dbReference type="InterPro" id="IPR020846">
    <property type="entry name" value="MFS_dom"/>
</dbReference>
<dbReference type="OrthoDB" id="272777at2"/>
<evidence type="ECO:0000256" key="1">
    <source>
        <dbReference type="ARBA" id="ARBA00004651"/>
    </source>
</evidence>
<accession>A0A327M494</accession>
<dbReference type="PANTHER" id="PTHR43124">
    <property type="entry name" value="PURINE EFFLUX PUMP PBUE"/>
    <property type="match status" value="1"/>
</dbReference>
<dbReference type="Pfam" id="PF07690">
    <property type="entry name" value="MFS_1"/>
    <property type="match status" value="1"/>
</dbReference>
<dbReference type="SUPFAM" id="SSF103473">
    <property type="entry name" value="MFS general substrate transporter"/>
    <property type="match status" value="1"/>
</dbReference>
<keyword evidence="2" id="KW-1003">Cell membrane</keyword>
<feature type="transmembrane region" description="Helical" evidence="7">
    <location>
        <begin position="283"/>
        <end position="306"/>
    </location>
</feature>
<feature type="domain" description="Major facilitator superfamily (MFS) profile" evidence="8">
    <location>
        <begin position="162"/>
        <end position="558"/>
    </location>
</feature>
<evidence type="ECO:0000256" key="7">
    <source>
        <dbReference type="SAM" id="Phobius"/>
    </source>
</evidence>
<dbReference type="PANTHER" id="PTHR43124:SF3">
    <property type="entry name" value="CHLORAMPHENICOL EFFLUX PUMP RV0191"/>
    <property type="match status" value="1"/>
</dbReference>
<evidence type="ECO:0000256" key="4">
    <source>
        <dbReference type="ARBA" id="ARBA00022989"/>
    </source>
</evidence>
<dbReference type="PROSITE" id="PS50850">
    <property type="entry name" value="MFS"/>
    <property type="match status" value="1"/>
</dbReference>
<feature type="transmembrane region" description="Helical" evidence="7">
    <location>
        <begin position="504"/>
        <end position="526"/>
    </location>
</feature>
<gene>
    <name evidence="9" type="ORF">DOO78_17285</name>
</gene>
<feature type="transmembrane region" description="Helical" evidence="7">
    <location>
        <begin position="472"/>
        <end position="492"/>
    </location>
</feature>
<feature type="compositionally biased region" description="Basic and acidic residues" evidence="6">
    <location>
        <begin position="53"/>
        <end position="63"/>
    </location>
</feature>
<dbReference type="EMBL" id="QLIX01000014">
    <property type="protein sequence ID" value="RAI57770.1"/>
    <property type="molecule type" value="Genomic_DNA"/>
</dbReference>
<evidence type="ECO:0000313" key="9">
    <source>
        <dbReference type="EMBL" id="RAI57770.1"/>
    </source>
</evidence>
<dbReference type="InterPro" id="IPR036259">
    <property type="entry name" value="MFS_trans_sf"/>
</dbReference>
<evidence type="ECO:0000256" key="3">
    <source>
        <dbReference type="ARBA" id="ARBA00022692"/>
    </source>
</evidence>
<evidence type="ECO:0000259" key="8">
    <source>
        <dbReference type="PROSITE" id="PS50850"/>
    </source>
</evidence>
<dbReference type="GO" id="GO:0005886">
    <property type="term" value="C:plasma membrane"/>
    <property type="evidence" value="ECO:0007669"/>
    <property type="project" value="UniProtKB-SubCell"/>
</dbReference>
<comment type="caution">
    <text evidence="9">The sequence shown here is derived from an EMBL/GenBank/DDBJ whole genome shotgun (WGS) entry which is preliminary data.</text>
</comment>
<keyword evidence="3 7" id="KW-0812">Transmembrane</keyword>
<evidence type="ECO:0000313" key="10">
    <source>
        <dbReference type="Proteomes" id="UP000249065"/>
    </source>
</evidence>
<reference evidence="10" key="1">
    <citation type="submission" date="2018-06" db="EMBL/GenBank/DDBJ databases">
        <authorList>
            <person name="Khan S.A."/>
        </authorList>
    </citation>
    <scope>NUCLEOTIDE SEQUENCE [LARGE SCALE GENOMIC DNA]</scope>
    <source>
        <strain evidence="10">DB-1506</strain>
    </source>
</reference>
<dbReference type="CDD" id="cd06174">
    <property type="entry name" value="MFS"/>
    <property type="match status" value="1"/>
</dbReference>
<dbReference type="GO" id="GO:0022857">
    <property type="term" value="F:transmembrane transporter activity"/>
    <property type="evidence" value="ECO:0007669"/>
    <property type="project" value="InterPro"/>
</dbReference>
<feature type="region of interest" description="Disordered" evidence="6">
    <location>
        <begin position="46"/>
        <end position="158"/>
    </location>
</feature>
<sequence>MGGHGAEARLPRHHHRCLRADLEAGRCHPRRQAGCDRGRLHHLHRRPCRRRQFPPDHPLRPERPAGPGQGLGAGPEDRRPRPRARRHLLGRAWRRHRQAGIPRGRAWRRGAGGDAQRQGRARPEGHPQPGQDVPELRRRGPGRAHRQDQGGNVPRPRGPELPILALTLGHVFSNAVRTLPAIAADVLSRDLGLTPESLAALTGAFPAAFALAMLPVGIGLDRWGVRRTALVLLGIGALGCAIAAFATGPLGLLVAQCVLGIGCSGALMCPMTYAARAMDGHRFALWSGIIQAFGNSGMLLSASPLALLVEWQGWRAGFWASGGLALLAFLAVALTVQPAPPPRSARRSLWQDAREILAIAASPRLRALMVIAFASFAAVLGVRGLWGGPWLMEAKGLSRVQAGNVLLLVAAALVIGPALAGVVQRLVGRPVLLLAGSHLAVAGLILLLPAGGPGGWLSALLGVPALPAGFDAAVMVVFGLVISFQILVFAQVRAAVPPEQTGRALSANNVAFFGGAAVLQAVSGLAARWGGIGAALSSFAVALAVCALGYLWLRRTGR</sequence>
<organism evidence="9 10">
    <name type="scientific">Roseicella frigidaeris</name>
    <dbReference type="NCBI Taxonomy" id="2230885"/>
    <lineage>
        <taxon>Bacteria</taxon>
        <taxon>Pseudomonadati</taxon>
        <taxon>Pseudomonadota</taxon>
        <taxon>Alphaproteobacteria</taxon>
        <taxon>Acetobacterales</taxon>
        <taxon>Roseomonadaceae</taxon>
        <taxon>Roseicella</taxon>
    </lineage>
</organism>
<keyword evidence="10" id="KW-1185">Reference proteome</keyword>
<feature type="transmembrane region" description="Helical" evidence="7">
    <location>
        <begin position="318"/>
        <end position="336"/>
    </location>
</feature>
<feature type="transmembrane region" description="Helical" evidence="7">
    <location>
        <begin position="253"/>
        <end position="271"/>
    </location>
</feature>
<feature type="transmembrane region" description="Helical" evidence="7">
    <location>
        <begin position="367"/>
        <end position="386"/>
    </location>
</feature>
<feature type="transmembrane region" description="Helical" evidence="7">
    <location>
        <begin position="431"/>
        <end position="452"/>
    </location>
</feature>
<dbReference type="InterPro" id="IPR050189">
    <property type="entry name" value="MFS_Efflux_Transporters"/>
</dbReference>
<evidence type="ECO:0000256" key="2">
    <source>
        <dbReference type="ARBA" id="ARBA00022475"/>
    </source>
</evidence>
<feature type="transmembrane region" description="Helical" evidence="7">
    <location>
        <begin position="532"/>
        <end position="553"/>
    </location>
</feature>
<protein>
    <submittedName>
        <fullName evidence="9">MFS transporter</fullName>
    </submittedName>
</protein>
<keyword evidence="4 7" id="KW-1133">Transmembrane helix</keyword>